<feature type="compositionally biased region" description="Polar residues" evidence="1">
    <location>
        <begin position="1043"/>
        <end position="1053"/>
    </location>
</feature>
<dbReference type="EMBL" id="CH933807">
    <property type="protein sequence ID" value="KRG03421.1"/>
    <property type="molecule type" value="Genomic_DNA"/>
</dbReference>
<reference evidence="2 3" key="1">
    <citation type="journal article" date="2007" name="Nature">
        <title>Evolution of genes and genomes on the Drosophila phylogeny.</title>
        <authorList>
            <consortium name="Drosophila 12 Genomes Consortium"/>
            <person name="Clark A.G."/>
            <person name="Eisen M.B."/>
            <person name="Smith D.R."/>
            <person name="Bergman C.M."/>
            <person name="Oliver B."/>
            <person name="Markow T.A."/>
            <person name="Kaufman T.C."/>
            <person name="Kellis M."/>
            <person name="Gelbart W."/>
            <person name="Iyer V.N."/>
            <person name="Pollard D.A."/>
            <person name="Sackton T.B."/>
            <person name="Larracuente A.M."/>
            <person name="Singh N.D."/>
            <person name="Abad J.P."/>
            <person name="Abt D.N."/>
            <person name="Adryan B."/>
            <person name="Aguade M."/>
            <person name="Akashi H."/>
            <person name="Anderson W.W."/>
            <person name="Aquadro C.F."/>
            <person name="Ardell D.H."/>
            <person name="Arguello R."/>
            <person name="Artieri C.G."/>
            <person name="Barbash D.A."/>
            <person name="Barker D."/>
            <person name="Barsanti P."/>
            <person name="Batterham P."/>
            <person name="Batzoglou S."/>
            <person name="Begun D."/>
            <person name="Bhutkar A."/>
            <person name="Blanco E."/>
            <person name="Bosak S.A."/>
            <person name="Bradley R.K."/>
            <person name="Brand A.D."/>
            <person name="Brent M.R."/>
            <person name="Brooks A.N."/>
            <person name="Brown R.H."/>
            <person name="Butlin R.K."/>
            <person name="Caggese C."/>
            <person name="Calvi B.R."/>
            <person name="Bernardo de Carvalho A."/>
            <person name="Caspi A."/>
            <person name="Castrezana S."/>
            <person name="Celniker S.E."/>
            <person name="Chang J.L."/>
            <person name="Chapple C."/>
            <person name="Chatterji S."/>
            <person name="Chinwalla A."/>
            <person name="Civetta A."/>
            <person name="Clifton S.W."/>
            <person name="Comeron J.M."/>
            <person name="Costello J.C."/>
            <person name="Coyne J.A."/>
            <person name="Daub J."/>
            <person name="David R.G."/>
            <person name="Delcher A.L."/>
            <person name="Delehaunty K."/>
            <person name="Do C.B."/>
            <person name="Ebling H."/>
            <person name="Edwards K."/>
            <person name="Eickbush T."/>
            <person name="Evans J.D."/>
            <person name="Filipski A."/>
            <person name="Findeiss S."/>
            <person name="Freyhult E."/>
            <person name="Fulton L."/>
            <person name="Fulton R."/>
            <person name="Garcia A.C."/>
            <person name="Gardiner A."/>
            <person name="Garfield D.A."/>
            <person name="Garvin B.E."/>
            <person name="Gibson G."/>
            <person name="Gilbert D."/>
            <person name="Gnerre S."/>
            <person name="Godfrey J."/>
            <person name="Good R."/>
            <person name="Gotea V."/>
            <person name="Gravely B."/>
            <person name="Greenberg A.J."/>
            <person name="Griffiths-Jones S."/>
            <person name="Gross S."/>
            <person name="Guigo R."/>
            <person name="Gustafson E.A."/>
            <person name="Haerty W."/>
            <person name="Hahn M.W."/>
            <person name="Halligan D.L."/>
            <person name="Halpern A.L."/>
            <person name="Halter G.M."/>
            <person name="Han M.V."/>
            <person name="Heger A."/>
            <person name="Hillier L."/>
            <person name="Hinrichs A.S."/>
            <person name="Holmes I."/>
            <person name="Hoskins R.A."/>
            <person name="Hubisz M.J."/>
            <person name="Hultmark D."/>
            <person name="Huntley M.A."/>
            <person name="Jaffe D.B."/>
            <person name="Jagadeeshan S."/>
            <person name="Jeck W.R."/>
            <person name="Johnson J."/>
            <person name="Jones C.D."/>
            <person name="Jordan W.C."/>
            <person name="Karpen G.H."/>
            <person name="Kataoka E."/>
            <person name="Keightley P.D."/>
            <person name="Kheradpour P."/>
            <person name="Kirkness E.F."/>
            <person name="Koerich L.B."/>
            <person name="Kristiansen K."/>
            <person name="Kudrna D."/>
            <person name="Kulathinal R.J."/>
            <person name="Kumar S."/>
            <person name="Kwok R."/>
            <person name="Lander E."/>
            <person name="Langley C.H."/>
            <person name="Lapoint R."/>
            <person name="Lazzaro B.P."/>
            <person name="Lee S.J."/>
            <person name="Levesque L."/>
            <person name="Li R."/>
            <person name="Lin C.F."/>
            <person name="Lin M.F."/>
            <person name="Lindblad-Toh K."/>
            <person name="Llopart A."/>
            <person name="Long M."/>
            <person name="Low L."/>
            <person name="Lozovsky E."/>
            <person name="Lu J."/>
            <person name="Luo M."/>
            <person name="Machado C.A."/>
            <person name="Makalowski W."/>
            <person name="Marzo M."/>
            <person name="Matsuda M."/>
            <person name="Matzkin L."/>
            <person name="McAllister B."/>
            <person name="McBride C.S."/>
            <person name="McKernan B."/>
            <person name="McKernan K."/>
            <person name="Mendez-Lago M."/>
            <person name="Minx P."/>
            <person name="Mollenhauer M.U."/>
            <person name="Montooth K."/>
            <person name="Mount S.M."/>
            <person name="Mu X."/>
            <person name="Myers E."/>
            <person name="Negre B."/>
            <person name="Newfeld S."/>
            <person name="Nielsen R."/>
            <person name="Noor M.A."/>
            <person name="O'Grady P."/>
            <person name="Pachter L."/>
            <person name="Papaceit M."/>
            <person name="Parisi M.J."/>
            <person name="Parisi M."/>
            <person name="Parts L."/>
            <person name="Pedersen J.S."/>
            <person name="Pesole G."/>
            <person name="Phillippy A.M."/>
            <person name="Ponting C.P."/>
            <person name="Pop M."/>
            <person name="Porcelli D."/>
            <person name="Powell J.R."/>
            <person name="Prohaska S."/>
            <person name="Pruitt K."/>
            <person name="Puig M."/>
            <person name="Quesneville H."/>
            <person name="Ram K.R."/>
            <person name="Rand D."/>
            <person name="Rasmussen M.D."/>
            <person name="Reed L.K."/>
            <person name="Reenan R."/>
            <person name="Reily A."/>
            <person name="Remington K.A."/>
            <person name="Rieger T.T."/>
            <person name="Ritchie M.G."/>
            <person name="Robin C."/>
            <person name="Rogers Y.H."/>
            <person name="Rohde C."/>
            <person name="Rozas J."/>
            <person name="Rubenfield M.J."/>
            <person name="Ruiz A."/>
            <person name="Russo S."/>
            <person name="Salzberg S.L."/>
            <person name="Sanchez-Gracia A."/>
            <person name="Saranga D.J."/>
            <person name="Sato H."/>
            <person name="Schaeffer S.W."/>
            <person name="Schatz M.C."/>
            <person name="Schlenke T."/>
            <person name="Schwartz R."/>
            <person name="Segarra C."/>
            <person name="Singh R.S."/>
            <person name="Sirot L."/>
            <person name="Sirota M."/>
            <person name="Sisneros N.B."/>
            <person name="Smith C.D."/>
            <person name="Smith T.F."/>
            <person name="Spieth J."/>
            <person name="Stage D.E."/>
            <person name="Stark A."/>
            <person name="Stephan W."/>
            <person name="Strausberg R.L."/>
            <person name="Strempel S."/>
            <person name="Sturgill D."/>
            <person name="Sutton G."/>
            <person name="Sutton G.G."/>
            <person name="Tao W."/>
            <person name="Teichmann S."/>
            <person name="Tobari Y.N."/>
            <person name="Tomimura Y."/>
            <person name="Tsolas J.M."/>
            <person name="Valente V.L."/>
            <person name="Venter E."/>
            <person name="Venter J.C."/>
            <person name="Vicario S."/>
            <person name="Vieira F.G."/>
            <person name="Vilella A.J."/>
            <person name="Villasante A."/>
            <person name="Walenz B."/>
            <person name="Wang J."/>
            <person name="Wasserman M."/>
            <person name="Watts T."/>
            <person name="Wilson D."/>
            <person name="Wilson R.K."/>
            <person name="Wing R.A."/>
            <person name="Wolfner M.F."/>
            <person name="Wong A."/>
            <person name="Wong G.K."/>
            <person name="Wu C.I."/>
            <person name="Wu G."/>
            <person name="Yamamoto D."/>
            <person name="Yang H.P."/>
            <person name="Yang S.P."/>
            <person name="Yorke J.A."/>
            <person name="Yoshida K."/>
            <person name="Zdobnov E."/>
            <person name="Zhang P."/>
            <person name="Zhang Y."/>
            <person name="Zimin A.V."/>
            <person name="Baldwin J."/>
            <person name="Abdouelleil A."/>
            <person name="Abdulkadir J."/>
            <person name="Abebe A."/>
            <person name="Abera B."/>
            <person name="Abreu J."/>
            <person name="Acer S.C."/>
            <person name="Aftuck L."/>
            <person name="Alexander A."/>
            <person name="An P."/>
            <person name="Anderson E."/>
            <person name="Anderson S."/>
            <person name="Arachi H."/>
            <person name="Azer M."/>
            <person name="Bachantsang P."/>
            <person name="Barry A."/>
            <person name="Bayul T."/>
            <person name="Berlin A."/>
            <person name="Bessette D."/>
            <person name="Bloom T."/>
            <person name="Blye J."/>
            <person name="Boguslavskiy L."/>
            <person name="Bonnet C."/>
            <person name="Boukhgalter B."/>
            <person name="Bourzgui I."/>
            <person name="Brown A."/>
            <person name="Cahill P."/>
            <person name="Channer S."/>
            <person name="Cheshatsang Y."/>
            <person name="Chuda L."/>
            <person name="Citroen M."/>
            <person name="Collymore A."/>
            <person name="Cooke P."/>
            <person name="Costello M."/>
            <person name="D'Aco K."/>
            <person name="Daza R."/>
            <person name="De Haan G."/>
            <person name="DeGray S."/>
            <person name="DeMaso C."/>
            <person name="Dhargay N."/>
            <person name="Dooley K."/>
            <person name="Dooley E."/>
            <person name="Doricent M."/>
            <person name="Dorje P."/>
            <person name="Dorjee K."/>
            <person name="Dupes A."/>
            <person name="Elong R."/>
            <person name="Falk J."/>
            <person name="Farina A."/>
            <person name="Faro S."/>
            <person name="Ferguson D."/>
            <person name="Fisher S."/>
            <person name="Foley C.D."/>
            <person name="Franke A."/>
            <person name="Friedrich D."/>
            <person name="Gadbois L."/>
            <person name="Gearin G."/>
            <person name="Gearin C.R."/>
            <person name="Giannoukos G."/>
            <person name="Goode T."/>
            <person name="Graham J."/>
            <person name="Grandbois E."/>
            <person name="Grewal S."/>
            <person name="Gyaltsen K."/>
            <person name="Hafez N."/>
            <person name="Hagos B."/>
            <person name="Hall J."/>
            <person name="Henson C."/>
            <person name="Hollinger A."/>
            <person name="Honan T."/>
            <person name="Huard M.D."/>
            <person name="Hughes L."/>
            <person name="Hurhula B."/>
            <person name="Husby M.E."/>
            <person name="Kamat A."/>
            <person name="Kanga B."/>
            <person name="Kashin S."/>
            <person name="Khazanovich D."/>
            <person name="Kisner P."/>
            <person name="Lance K."/>
            <person name="Lara M."/>
            <person name="Lee W."/>
            <person name="Lennon N."/>
            <person name="Letendre F."/>
            <person name="LeVine R."/>
            <person name="Lipovsky A."/>
            <person name="Liu X."/>
            <person name="Liu J."/>
            <person name="Liu S."/>
            <person name="Lokyitsang T."/>
            <person name="Lokyitsang Y."/>
            <person name="Lubonja R."/>
            <person name="Lui A."/>
            <person name="MacDonald P."/>
            <person name="Magnisalis V."/>
            <person name="Maru K."/>
            <person name="Matthews C."/>
            <person name="McCusker W."/>
            <person name="McDonough S."/>
            <person name="Mehta T."/>
            <person name="Meldrim J."/>
            <person name="Meneus L."/>
            <person name="Mihai O."/>
            <person name="Mihalev A."/>
            <person name="Mihova T."/>
            <person name="Mittelman R."/>
            <person name="Mlenga V."/>
            <person name="Montmayeur A."/>
            <person name="Mulrain L."/>
            <person name="Navidi A."/>
            <person name="Naylor J."/>
            <person name="Negash T."/>
            <person name="Nguyen T."/>
            <person name="Nguyen N."/>
            <person name="Nicol R."/>
            <person name="Norbu C."/>
            <person name="Norbu N."/>
            <person name="Novod N."/>
            <person name="O'Neill B."/>
            <person name="Osman S."/>
            <person name="Markiewicz E."/>
            <person name="Oyono O.L."/>
            <person name="Patti C."/>
            <person name="Phunkhang P."/>
            <person name="Pierre F."/>
            <person name="Priest M."/>
            <person name="Raghuraman S."/>
            <person name="Rege F."/>
            <person name="Reyes R."/>
            <person name="Rise C."/>
            <person name="Rogov P."/>
            <person name="Ross K."/>
            <person name="Ryan E."/>
            <person name="Settipalli S."/>
            <person name="Shea T."/>
            <person name="Sherpa N."/>
            <person name="Shi L."/>
            <person name="Shih D."/>
            <person name="Sparrow T."/>
            <person name="Spaulding J."/>
            <person name="Stalker J."/>
            <person name="Stange-Thomann N."/>
            <person name="Stavropoulos S."/>
            <person name="Stone C."/>
            <person name="Strader C."/>
            <person name="Tesfaye S."/>
            <person name="Thomson T."/>
            <person name="Thoulutsang Y."/>
            <person name="Thoulutsang D."/>
            <person name="Topham K."/>
            <person name="Topping I."/>
            <person name="Tsamla T."/>
            <person name="Vassiliev H."/>
            <person name="Vo A."/>
            <person name="Wangchuk T."/>
            <person name="Wangdi T."/>
            <person name="Weiand M."/>
            <person name="Wilkinson J."/>
            <person name="Wilson A."/>
            <person name="Yadav S."/>
            <person name="Young G."/>
            <person name="Yu Q."/>
            <person name="Zembek L."/>
            <person name="Zhong D."/>
            <person name="Zimmer A."/>
            <person name="Zwirko Z."/>
            <person name="Jaffe D.B."/>
            <person name="Alvarez P."/>
            <person name="Brockman W."/>
            <person name="Butler J."/>
            <person name="Chin C."/>
            <person name="Gnerre S."/>
            <person name="Grabherr M."/>
            <person name="Kleber M."/>
            <person name="Mauceli E."/>
            <person name="MacCallum I."/>
        </authorList>
    </citation>
    <scope>NUCLEOTIDE SEQUENCE [LARGE SCALE GENOMIC DNA]</scope>
    <source>
        <strain evidence="3">Tucson 15081-1352.22</strain>
    </source>
</reference>
<dbReference type="InParanoid" id="A0A0Q9X633"/>
<evidence type="ECO:0000313" key="2">
    <source>
        <dbReference type="EMBL" id="KRG03421.1"/>
    </source>
</evidence>
<keyword evidence="3" id="KW-1185">Reference proteome</keyword>
<feature type="compositionally biased region" description="Basic and acidic residues" evidence="1">
    <location>
        <begin position="466"/>
        <end position="490"/>
    </location>
</feature>
<dbReference type="OrthoDB" id="7871858at2759"/>
<evidence type="ECO:0000256" key="1">
    <source>
        <dbReference type="SAM" id="MobiDB-lite"/>
    </source>
</evidence>
<feature type="region of interest" description="Disordered" evidence="1">
    <location>
        <begin position="980"/>
        <end position="1088"/>
    </location>
</feature>
<dbReference type="Proteomes" id="UP000009192">
    <property type="component" value="Unassembled WGS sequence"/>
</dbReference>
<accession>A0A0Q9X633</accession>
<feature type="region of interest" description="Disordered" evidence="1">
    <location>
        <begin position="456"/>
        <end position="491"/>
    </location>
</feature>
<sequence length="1218" mass="138458">MFKKHGTLDMDAANVTAYDAMRLQNCKSYTFRQGEMYPSIRPPLSLCRPAFSEKWIANVAENTGCKPFDPKLYSNKKAAPVENVVTQKRVDMPRPSNKYVCSQIKLQKRNLDYSKLTPYDLMRMLNCKPADYRDDEIYPSIRPPVSQCCPALTAEYLMNTLREDGCERHFDMEKDDVLEVWRRSPNKESLGYYGVGTNVHKPEAVMFNQAICKCLKMVNLEPPKPKKVPQNPPPSDKPMEPPGHAILNRPMLNIQARRMPTVQEAVNAVGALRWVFCRRNDEEPFAPSKPHFPINKALNMERSPTKFMCVLKRKKRSTPGIPVLSCLTAEYLMDTLREGGCERHFDMEKDDIVEVWRQSPNKESLSYYGVGTGIYKPEAVMFNKAISKCLQMVNPPEPPKSEAMPEKPVSGENVIEPPRYAVLNRPKLSAKYDTKSKLTNDYDSCIASLKDNGNQKISFTPDSSSDEGKRASKTGERKSSVKKGTSDGKAHVLPKRMSKKHGTLDIDAANVTAYDAMRLQNCKSYTFRQGEMYPSIRPPLSLCRPAFSEKWIANVAENTGCKPFDPKLYSNKKAAPVENVVTQKRVDMPRPSNKYVCSQIKLQKRNLDYSKLTPYDLMRMLNCKPADYRDDEIYPSIRPPVSQCCPALTAEYLMDTLREGGCERHFDMEKDDVVEVWRRSPNKESLGYYGVGTGIHKPEAVLFNQAIAESLKKVNPPEPPKPKEPEKPPPDKVVEPPGYAVLNRPKLAVKVRKMPTVQEAVSAVGALRWVYCPRDREQAFPPTEPHFPIEKALDMEKLPGKSKQDLKQKDKYCELQCHIPENTCTQLEWMKYKEDQKSYEEKFKKEMEELEEEMRMEVAWEIEKKKQQQMGQGGFGPSSFAPPGFIPDGAASRDVGPGTLGSTPYIPPGVDAGGILPRKGKLPSMTLGRPSARKSRFKQPKDYDELYNVLVPLFEHDDKQEHTDAYEKCIDVLKDGGSKISFVSEDSSSDDNKKRRSTKRRKSSVKKTKTVKERPLRPMKKSIESVISLPETEPDKGGGSFMTPRQTLTTGMHKSSSESESDTTKKTRKKRKKGKGKGGGKGKGKDGSGGIECPCEICSFLKRRSEETESPLIQQMLQDMKRENKIRELRDYYKQMCHCEYMKYRKPEYPAPQHKCDAIQCDNTFCANPKLAEYCDCLDAMENLKKLLGPKHCIVNNELLFNINDIQERISRRLCECL</sequence>
<feature type="region of interest" description="Disordered" evidence="1">
    <location>
        <begin position="396"/>
        <end position="417"/>
    </location>
</feature>
<feature type="region of interest" description="Disordered" evidence="1">
    <location>
        <begin position="223"/>
        <end position="242"/>
    </location>
</feature>
<dbReference type="AlphaFoldDB" id="A0A0Q9X633"/>
<organism evidence="2 3">
    <name type="scientific">Drosophila mojavensis</name>
    <name type="common">Fruit fly</name>
    <dbReference type="NCBI Taxonomy" id="7230"/>
    <lineage>
        <taxon>Eukaryota</taxon>
        <taxon>Metazoa</taxon>
        <taxon>Ecdysozoa</taxon>
        <taxon>Arthropoda</taxon>
        <taxon>Hexapoda</taxon>
        <taxon>Insecta</taxon>
        <taxon>Pterygota</taxon>
        <taxon>Neoptera</taxon>
        <taxon>Endopterygota</taxon>
        <taxon>Diptera</taxon>
        <taxon>Brachycera</taxon>
        <taxon>Muscomorpha</taxon>
        <taxon>Ephydroidea</taxon>
        <taxon>Drosophilidae</taxon>
        <taxon>Drosophila</taxon>
    </lineage>
</organism>
<evidence type="ECO:0000313" key="3">
    <source>
        <dbReference type="Proteomes" id="UP000009192"/>
    </source>
</evidence>
<name>A0A0Q9X633_DROMO</name>
<protein>
    <submittedName>
        <fullName evidence="2">Uncharacterized protein</fullName>
    </submittedName>
</protein>
<gene>
    <name evidence="2" type="primary">Dmoj\GI17853</name>
    <name evidence="2" type="ORF">Dmoj_GI17853</name>
</gene>
<feature type="region of interest" description="Disordered" evidence="1">
    <location>
        <begin position="905"/>
        <end position="939"/>
    </location>
</feature>
<feature type="compositionally biased region" description="Basic residues" evidence="1">
    <location>
        <begin position="994"/>
        <end position="1009"/>
    </location>
</feature>
<feature type="region of interest" description="Disordered" evidence="1">
    <location>
        <begin position="713"/>
        <end position="738"/>
    </location>
</feature>
<proteinExistence type="predicted"/>
<feature type="compositionally biased region" description="Basic and acidic residues" evidence="1">
    <location>
        <begin position="720"/>
        <end position="734"/>
    </location>
</feature>
<dbReference type="KEGG" id="dmo:Dmoj_GI17853"/>
<feature type="compositionally biased region" description="Basic residues" evidence="1">
    <location>
        <begin position="1066"/>
        <end position="1082"/>
    </location>
</feature>